<dbReference type="Proteomes" id="UP000887563">
    <property type="component" value="Unplaced"/>
</dbReference>
<evidence type="ECO:0000313" key="3">
    <source>
        <dbReference type="WBParaSite" id="Minc3s02080g28149"/>
    </source>
</evidence>
<evidence type="ECO:0000313" key="2">
    <source>
        <dbReference type="Proteomes" id="UP000887563"/>
    </source>
</evidence>
<name>A0A914MKK3_MELIC</name>
<accession>A0A914MKK3</accession>
<proteinExistence type="predicted"/>
<evidence type="ECO:0000259" key="1">
    <source>
        <dbReference type="Pfam" id="PF04064"/>
    </source>
</evidence>
<keyword evidence="2" id="KW-1185">Reference proteome</keyword>
<protein>
    <submittedName>
        <fullName evidence="3">Protein HGH1 C-terminal domain-containing protein</fullName>
    </submittedName>
</protein>
<sequence length="166" mass="19278">MEGDKVGKHATDLFFINKFHALMLSNDLQANKLLVALLSPLVDCEDKLSEEEIENLPADLQYWEKRRSWDLKLWELTLCTVYQFCATRLGRSFLRNANIYPLLREMDNARILKQGEDNLKNGIILEESGKNLDILRALISILIRREDEMGIEENEDKLESIRELGI</sequence>
<feature type="domain" description="Protein HGH1 C-terminal" evidence="1">
    <location>
        <begin position="80"/>
        <end position="149"/>
    </location>
</feature>
<reference evidence="3" key="1">
    <citation type="submission" date="2022-11" db="UniProtKB">
        <authorList>
            <consortium name="WormBaseParasite"/>
        </authorList>
    </citation>
    <scope>IDENTIFICATION</scope>
</reference>
<organism evidence="2 3">
    <name type="scientific">Meloidogyne incognita</name>
    <name type="common">Southern root-knot nematode worm</name>
    <name type="synonym">Oxyuris incognita</name>
    <dbReference type="NCBI Taxonomy" id="6306"/>
    <lineage>
        <taxon>Eukaryota</taxon>
        <taxon>Metazoa</taxon>
        <taxon>Ecdysozoa</taxon>
        <taxon>Nematoda</taxon>
        <taxon>Chromadorea</taxon>
        <taxon>Rhabditida</taxon>
        <taxon>Tylenchina</taxon>
        <taxon>Tylenchomorpha</taxon>
        <taxon>Tylenchoidea</taxon>
        <taxon>Meloidogynidae</taxon>
        <taxon>Meloidogyninae</taxon>
        <taxon>Meloidogyne</taxon>
        <taxon>Meloidogyne incognita group</taxon>
    </lineage>
</organism>
<dbReference type="WBParaSite" id="Minc3s02080g28149">
    <property type="protein sequence ID" value="Minc3s02080g28149"/>
    <property type="gene ID" value="Minc3s02080g28149"/>
</dbReference>
<dbReference type="InterPro" id="IPR007206">
    <property type="entry name" value="Protein_HGH1_C"/>
</dbReference>
<dbReference type="Pfam" id="PF04064">
    <property type="entry name" value="DUF384"/>
    <property type="match status" value="1"/>
</dbReference>
<dbReference type="AlphaFoldDB" id="A0A914MKK3"/>